<dbReference type="PRINTS" id="PR00411">
    <property type="entry name" value="PNDRDTASEI"/>
</dbReference>
<evidence type="ECO:0000256" key="3">
    <source>
        <dbReference type="ARBA" id="ARBA00022630"/>
    </source>
</evidence>
<dbReference type="GO" id="GO:0050136">
    <property type="term" value="F:NADH dehydrogenase (quinone) (non-electrogenic) activity"/>
    <property type="evidence" value="ECO:0007669"/>
    <property type="project" value="UniProtKB-EC"/>
</dbReference>
<dbReference type="PRINTS" id="PR00368">
    <property type="entry name" value="FADPNR"/>
</dbReference>
<sequence length="412" mass="45293">MSETPRVVVVGAGFGGLWAARALSCAPVRVLLLDRNNYHTFLPLLYQVAAAELEPEAIAYPVRSILRRMPNTNFALAEVQAVDLASRCLETSAGAISYDYLILAAGSTTHFFGTPGAEAHALPLKSMADAIAIRNRVLLSYEKANLESDPERRQQILTFVIVGGGPTGVEFASALAELINGPLRRDFPFLSSSPGRVVLVEAMEALLPGFHPHLQDYAAKRLRRIGVEVLLGAPVTRIDESTVTLKDEMRITAETIVWTAGVQGILPVARWGFPVVKSGRVAVLPTLQTPDHPEVYVVGDLAYLEQKSAPLPMVAPVAIQQGKWAAQNILRQVHGQQPLPFRYRDRGAMVTIGRNAAAAQLGSLKFTGFPAWVLWLTVHLFNLVGFRNRLVVMLNWAWDYFFFERIARLILP</sequence>
<evidence type="ECO:0000256" key="2">
    <source>
        <dbReference type="ARBA" id="ARBA00012637"/>
    </source>
</evidence>
<comment type="similarity">
    <text evidence="1">Belongs to the NADH dehydrogenase family.</text>
</comment>
<gene>
    <name evidence="9" type="ordered locus">CLDAP_18170</name>
</gene>
<keyword evidence="3" id="KW-0285">Flavoprotein</keyword>
<proteinExistence type="inferred from homology"/>
<dbReference type="AlphaFoldDB" id="I0I3L9"/>
<dbReference type="HOGENOM" id="CLU_021377_7_1_0"/>
<dbReference type="InterPro" id="IPR036188">
    <property type="entry name" value="FAD/NAD-bd_sf"/>
</dbReference>
<accession>I0I3L9</accession>
<dbReference type="Proteomes" id="UP000007880">
    <property type="component" value="Chromosome"/>
</dbReference>
<organism evidence="9 10">
    <name type="scientific">Caldilinea aerophila (strain DSM 14535 / JCM 11387 / NBRC 104270 / STL-6-O1)</name>
    <dbReference type="NCBI Taxonomy" id="926550"/>
    <lineage>
        <taxon>Bacteria</taxon>
        <taxon>Bacillati</taxon>
        <taxon>Chloroflexota</taxon>
        <taxon>Caldilineae</taxon>
        <taxon>Caldilineales</taxon>
        <taxon>Caldilineaceae</taxon>
        <taxon>Caldilinea</taxon>
    </lineage>
</organism>
<feature type="domain" description="FAD/NAD(P)-binding" evidence="8">
    <location>
        <begin position="6"/>
        <end position="322"/>
    </location>
</feature>
<dbReference type="EC" id="1.6.5.9" evidence="2"/>
<protein>
    <recommendedName>
        <fullName evidence="2">NADH:ubiquinone reductase (non-electrogenic)</fullName>
        <ecNumber evidence="2">1.6.5.9</ecNumber>
    </recommendedName>
</protein>
<dbReference type="eggNOG" id="COG1252">
    <property type="taxonomic scope" value="Bacteria"/>
</dbReference>
<keyword evidence="5" id="KW-0560">Oxidoreductase</keyword>
<evidence type="ECO:0000313" key="10">
    <source>
        <dbReference type="Proteomes" id="UP000007880"/>
    </source>
</evidence>
<dbReference type="Gene3D" id="3.50.50.100">
    <property type="match status" value="1"/>
</dbReference>
<evidence type="ECO:0000259" key="8">
    <source>
        <dbReference type="Pfam" id="PF07992"/>
    </source>
</evidence>
<dbReference type="PANTHER" id="PTHR43706:SF47">
    <property type="entry name" value="EXTERNAL NADH-UBIQUINONE OXIDOREDUCTASE 1, MITOCHONDRIAL-RELATED"/>
    <property type="match status" value="1"/>
</dbReference>
<dbReference type="SUPFAM" id="SSF51905">
    <property type="entry name" value="FAD/NAD(P)-binding domain"/>
    <property type="match status" value="1"/>
</dbReference>
<reference evidence="9 10" key="1">
    <citation type="submission" date="2012-02" db="EMBL/GenBank/DDBJ databases">
        <title>Complete genome sequence of Caldilinea aerophila DSM 14535 (= NBRC 102666).</title>
        <authorList>
            <person name="Oguchi A."/>
            <person name="Hosoyama A."/>
            <person name="Sekine M."/>
            <person name="Fukai R."/>
            <person name="Kato Y."/>
            <person name="Nakamura S."/>
            <person name="Hanada S."/>
            <person name="Yamazaki S."/>
            <person name="Fujita N."/>
        </authorList>
    </citation>
    <scope>NUCLEOTIDE SEQUENCE [LARGE SCALE GENOMIC DNA]</scope>
    <source>
        <strain evidence="10">DSM 14535 / JCM 11387 / NBRC 104270 / STL-6-O1</strain>
    </source>
</reference>
<dbReference type="EMBL" id="AP012337">
    <property type="protein sequence ID" value="BAL99856.1"/>
    <property type="molecule type" value="Genomic_DNA"/>
</dbReference>
<evidence type="ECO:0000256" key="1">
    <source>
        <dbReference type="ARBA" id="ARBA00005272"/>
    </source>
</evidence>
<keyword evidence="10" id="KW-1185">Reference proteome</keyword>
<keyword evidence="4" id="KW-0274">FAD</keyword>
<evidence type="ECO:0000313" key="9">
    <source>
        <dbReference type="EMBL" id="BAL99856.1"/>
    </source>
</evidence>
<dbReference type="InterPro" id="IPR023753">
    <property type="entry name" value="FAD/NAD-binding_dom"/>
</dbReference>
<dbReference type="STRING" id="926550.CLDAP_18170"/>
<evidence type="ECO:0000256" key="5">
    <source>
        <dbReference type="ARBA" id="ARBA00023002"/>
    </source>
</evidence>
<dbReference type="InterPro" id="IPR045024">
    <property type="entry name" value="NDH-2"/>
</dbReference>
<name>I0I3L9_CALAS</name>
<dbReference type="PANTHER" id="PTHR43706">
    <property type="entry name" value="NADH DEHYDROGENASE"/>
    <property type="match status" value="1"/>
</dbReference>
<dbReference type="PATRIC" id="fig|926550.5.peg.2022"/>
<dbReference type="RefSeq" id="WP_014433094.1">
    <property type="nucleotide sequence ID" value="NC_017079.1"/>
</dbReference>
<evidence type="ECO:0000256" key="7">
    <source>
        <dbReference type="ARBA" id="ARBA00047599"/>
    </source>
</evidence>
<keyword evidence="6" id="KW-0520">NAD</keyword>
<comment type="catalytic activity">
    <reaction evidence="7">
        <text>a quinone + NADH + H(+) = a quinol + NAD(+)</text>
        <dbReference type="Rhea" id="RHEA:46160"/>
        <dbReference type="ChEBI" id="CHEBI:15378"/>
        <dbReference type="ChEBI" id="CHEBI:24646"/>
        <dbReference type="ChEBI" id="CHEBI:57540"/>
        <dbReference type="ChEBI" id="CHEBI:57945"/>
        <dbReference type="ChEBI" id="CHEBI:132124"/>
        <dbReference type="EC" id="1.6.5.9"/>
    </reaction>
</comment>
<dbReference type="OrthoDB" id="9784880at2"/>
<dbReference type="KEGG" id="cap:CLDAP_18170"/>
<evidence type="ECO:0000256" key="4">
    <source>
        <dbReference type="ARBA" id="ARBA00022827"/>
    </source>
</evidence>
<evidence type="ECO:0000256" key="6">
    <source>
        <dbReference type="ARBA" id="ARBA00023027"/>
    </source>
</evidence>
<dbReference type="Pfam" id="PF07992">
    <property type="entry name" value="Pyr_redox_2"/>
    <property type="match status" value="1"/>
</dbReference>